<sequence length="66" mass="7113">MSEVSITPRDNGPLLVKGPIKLVDVEGNAFETKETTYLCRCGASNNKPFCDGTHAKIGFDAVTRAK</sequence>
<name>A0A1Y3PW05_9BACI</name>
<dbReference type="GO" id="GO:0046872">
    <property type="term" value="F:metal ion binding"/>
    <property type="evidence" value="ECO:0007669"/>
    <property type="project" value="UniProtKB-KW"/>
</dbReference>
<dbReference type="Proteomes" id="UP000196475">
    <property type="component" value="Unassembled WGS sequence"/>
</dbReference>
<keyword evidence="3" id="KW-0408">Iron</keyword>
<protein>
    <submittedName>
        <fullName evidence="6">Iron-binding protein</fullName>
    </submittedName>
</protein>
<evidence type="ECO:0000256" key="2">
    <source>
        <dbReference type="ARBA" id="ARBA00022723"/>
    </source>
</evidence>
<gene>
    <name evidence="6" type="ORF">BAA01_15875</name>
</gene>
<proteinExistence type="predicted"/>
<organism evidence="6 7">
    <name type="scientific">Bacillus thermozeamaize</name>
    <dbReference type="NCBI Taxonomy" id="230954"/>
    <lineage>
        <taxon>Bacteria</taxon>
        <taxon>Bacillati</taxon>
        <taxon>Bacillota</taxon>
        <taxon>Bacilli</taxon>
        <taxon>Bacillales</taxon>
        <taxon>Bacillaceae</taxon>
        <taxon>Bacillus</taxon>
    </lineage>
</organism>
<feature type="domain" description="Iron-binding zinc finger CDGSH type" evidence="5">
    <location>
        <begin position="17"/>
        <end position="60"/>
    </location>
</feature>
<dbReference type="SMART" id="SM00704">
    <property type="entry name" value="ZnF_CDGSH"/>
    <property type="match status" value="1"/>
</dbReference>
<reference evidence="7" key="1">
    <citation type="submission" date="2016-06" db="EMBL/GenBank/DDBJ databases">
        <authorList>
            <person name="Nascimento L."/>
            <person name="Pereira R.V."/>
            <person name="Martins L.F."/>
            <person name="Quaggio R.B."/>
            <person name="Silva A.M."/>
            <person name="Setubal J.C."/>
        </authorList>
    </citation>
    <scope>NUCLEOTIDE SEQUENCE [LARGE SCALE GENOMIC DNA]</scope>
</reference>
<evidence type="ECO:0000256" key="3">
    <source>
        <dbReference type="ARBA" id="ARBA00023004"/>
    </source>
</evidence>
<evidence type="ECO:0000256" key="4">
    <source>
        <dbReference type="ARBA" id="ARBA00023014"/>
    </source>
</evidence>
<dbReference type="Pfam" id="PF09360">
    <property type="entry name" value="zf-CDGSH"/>
    <property type="match status" value="1"/>
</dbReference>
<keyword evidence="2" id="KW-0479">Metal-binding</keyword>
<comment type="caution">
    <text evidence="6">The sequence shown here is derived from an EMBL/GenBank/DDBJ whole genome shotgun (WGS) entry which is preliminary data.</text>
</comment>
<dbReference type="EMBL" id="LZRT01000019">
    <property type="protein sequence ID" value="OUM90326.1"/>
    <property type="molecule type" value="Genomic_DNA"/>
</dbReference>
<dbReference type="InterPro" id="IPR018967">
    <property type="entry name" value="FeS-contain_CDGSH-typ"/>
</dbReference>
<evidence type="ECO:0000259" key="5">
    <source>
        <dbReference type="SMART" id="SM00704"/>
    </source>
</evidence>
<dbReference type="InterPro" id="IPR042216">
    <property type="entry name" value="MitoNEET_CISD"/>
</dbReference>
<dbReference type="Gene3D" id="3.40.5.90">
    <property type="entry name" value="CDGSH iron-sulfur domain, mitoNEET-type"/>
    <property type="match status" value="1"/>
</dbReference>
<dbReference type="GO" id="GO:0051537">
    <property type="term" value="F:2 iron, 2 sulfur cluster binding"/>
    <property type="evidence" value="ECO:0007669"/>
    <property type="project" value="UniProtKB-KW"/>
</dbReference>
<accession>A0A1Y3PW05</accession>
<evidence type="ECO:0000256" key="1">
    <source>
        <dbReference type="ARBA" id="ARBA00022714"/>
    </source>
</evidence>
<evidence type="ECO:0000313" key="6">
    <source>
        <dbReference type="EMBL" id="OUM90326.1"/>
    </source>
</evidence>
<evidence type="ECO:0000313" key="7">
    <source>
        <dbReference type="Proteomes" id="UP000196475"/>
    </source>
</evidence>
<dbReference type="GO" id="GO:0005737">
    <property type="term" value="C:cytoplasm"/>
    <property type="evidence" value="ECO:0007669"/>
    <property type="project" value="UniProtKB-ARBA"/>
</dbReference>
<keyword evidence="1" id="KW-0001">2Fe-2S</keyword>
<dbReference type="AlphaFoldDB" id="A0A1Y3PW05"/>
<keyword evidence="4" id="KW-0411">Iron-sulfur</keyword>